<reference evidence="9 10" key="1">
    <citation type="submission" date="2018-06" db="EMBL/GenBank/DDBJ databases">
        <title>Pseudomonas jilinensis sp. nov., isolated from the production water of Jilin Oilfield in China.</title>
        <authorList>
            <person name="Wang J."/>
        </authorList>
    </citation>
    <scope>NUCLEOTIDE SEQUENCE [LARGE SCALE GENOMIC DNA]</scope>
    <source>
        <strain evidence="9 10">JS15-10A1</strain>
    </source>
</reference>
<dbReference type="NCBIfam" id="TIGR00229">
    <property type="entry name" value="sensory_box"/>
    <property type="match status" value="2"/>
</dbReference>
<dbReference type="GO" id="GO:0016301">
    <property type="term" value="F:kinase activity"/>
    <property type="evidence" value="ECO:0007669"/>
    <property type="project" value="UniProtKB-KW"/>
</dbReference>
<dbReference type="CDD" id="cd00130">
    <property type="entry name" value="PAS"/>
    <property type="match status" value="2"/>
</dbReference>
<dbReference type="EC" id="3.1.4.52" evidence="3"/>
<dbReference type="FunFam" id="3.30.70.270:FF:000001">
    <property type="entry name" value="Diguanylate cyclase domain protein"/>
    <property type="match status" value="1"/>
</dbReference>
<evidence type="ECO:0000313" key="9">
    <source>
        <dbReference type="EMBL" id="RHW21063.1"/>
    </source>
</evidence>
<comment type="catalytic activity">
    <reaction evidence="5">
        <text>3',3'-c-di-GMP + H2O = 5'-phosphoguanylyl(3'-&gt;5')guanosine + H(+)</text>
        <dbReference type="Rhea" id="RHEA:24902"/>
        <dbReference type="ChEBI" id="CHEBI:15377"/>
        <dbReference type="ChEBI" id="CHEBI:15378"/>
        <dbReference type="ChEBI" id="CHEBI:58754"/>
        <dbReference type="ChEBI" id="CHEBI:58805"/>
        <dbReference type="EC" id="3.1.4.52"/>
    </reaction>
    <physiologicalReaction direction="left-to-right" evidence="5">
        <dbReference type="Rhea" id="RHEA:24903"/>
    </physiologicalReaction>
</comment>
<keyword evidence="10" id="KW-1185">Reference proteome</keyword>
<dbReference type="SMART" id="SM00086">
    <property type="entry name" value="PAC"/>
    <property type="match status" value="2"/>
</dbReference>
<dbReference type="Gene3D" id="3.20.20.450">
    <property type="entry name" value="EAL domain"/>
    <property type="match status" value="1"/>
</dbReference>
<evidence type="ECO:0000259" key="8">
    <source>
        <dbReference type="PROSITE" id="PS50887"/>
    </source>
</evidence>
<dbReference type="InterPro" id="IPR000160">
    <property type="entry name" value="GGDEF_dom"/>
</dbReference>
<dbReference type="Proteomes" id="UP000265745">
    <property type="component" value="Unassembled WGS sequence"/>
</dbReference>
<dbReference type="Gene3D" id="3.30.70.270">
    <property type="match status" value="1"/>
</dbReference>
<dbReference type="Gene3D" id="3.30.450.20">
    <property type="entry name" value="PAS domain"/>
    <property type="match status" value="2"/>
</dbReference>
<dbReference type="PROSITE" id="PS50112">
    <property type="entry name" value="PAS"/>
    <property type="match status" value="1"/>
</dbReference>
<evidence type="ECO:0000256" key="4">
    <source>
        <dbReference type="ARBA" id="ARBA00022636"/>
    </source>
</evidence>
<proteinExistence type="predicted"/>
<evidence type="ECO:0000256" key="5">
    <source>
        <dbReference type="ARBA" id="ARBA00051114"/>
    </source>
</evidence>
<dbReference type="InterPro" id="IPR035965">
    <property type="entry name" value="PAS-like_dom_sf"/>
</dbReference>
<feature type="domain" description="GGDEF" evidence="8">
    <location>
        <begin position="296"/>
        <end position="434"/>
    </location>
</feature>
<dbReference type="CDD" id="cd01948">
    <property type="entry name" value="EAL"/>
    <property type="match status" value="1"/>
</dbReference>
<comment type="cofactor">
    <cofactor evidence="1">
        <name>Mg(2+)</name>
        <dbReference type="ChEBI" id="CHEBI:18420"/>
    </cofactor>
</comment>
<dbReference type="InterPro" id="IPR035919">
    <property type="entry name" value="EAL_sf"/>
</dbReference>
<dbReference type="OrthoDB" id="9804951at2"/>
<gene>
    <name evidence="9" type="ORF">C2846_10015</name>
</gene>
<evidence type="ECO:0000259" key="7">
    <source>
        <dbReference type="PROSITE" id="PS50883"/>
    </source>
</evidence>
<dbReference type="PANTHER" id="PTHR44757:SF2">
    <property type="entry name" value="BIOFILM ARCHITECTURE MAINTENANCE PROTEIN MBAA"/>
    <property type="match status" value="1"/>
</dbReference>
<dbReference type="SMART" id="SM00091">
    <property type="entry name" value="PAS"/>
    <property type="match status" value="2"/>
</dbReference>
<dbReference type="AlphaFoldDB" id="A0A396S2Z8"/>
<dbReference type="SMART" id="SM00052">
    <property type="entry name" value="EAL"/>
    <property type="match status" value="1"/>
</dbReference>
<dbReference type="SUPFAM" id="SSF55073">
    <property type="entry name" value="Nucleotide cyclase"/>
    <property type="match status" value="1"/>
</dbReference>
<dbReference type="Pfam" id="PF00563">
    <property type="entry name" value="EAL"/>
    <property type="match status" value="1"/>
</dbReference>
<dbReference type="SUPFAM" id="SSF141868">
    <property type="entry name" value="EAL domain-like"/>
    <property type="match status" value="1"/>
</dbReference>
<dbReference type="PROSITE" id="PS50887">
    <property type="entry name" value="GGDEF"/>
    <property type="match status" value="1"/>
</dbReference>
<sequence>MTVEAPMPMSYFDLGGQGLIGLFQRLPIACMLVHAENYKVLAINEAFRRLFGWSDQQVVGHPSAELSLWVTLNQWEMLCGAMSCQGRLDQSELELRCSDDSLRSCLIYAEPVEINGEACRLLMVHDISDRVASEKALKRSENKFAALFRGAPDPCMLFEKRTAKIADVNRSFTEVFGYEPTEVVGKTAPELGFWRFPEKREAVIAKLMREGRLRNEPIDFFARDGRVLHCEVSSNFVMVGEERCTLSTLKDVSERKRIEARIKHQAYHDALTGLPNRLLLSDRMRQHLALGERHNLTCALLFFDLDHFKRINDSLGHTCGDAVLHEVGRRLRAHVRKADTVARLGGDEFVVLLAGLSGNAEQVAEQVRRTAMQLLDAVASPVCIEGHSLQLGCSVGVALAGEHGDTAEELLKHADTALYGVKASGRNSIAFFEPQMQVAVSQRLLLESELRRALEEQEFRLFYQPQLDTRARQIIGAEALLRWQHPQKGLVGPGVFMHVLEESGMILQTGQWVLQEAVRFVAHLLDRGCVSADTFSISINISPRQFRQRDFVAQVAAAVHGQSIPPQCLKLEITEGIVIDNVDDTVDKMHELRVMGVRFAIDDFGTGYSSLSYLKRLPVDLLKIDQSFIRDCAGEGSDAEIVRAIISMARSLKLDLIAEGVETAEQFAFLQQEDCHVYQGYYFSPAVAPEAFCAFLGPLAASERLALP</sequence>
<feature type="domain" description="PAS" evidence="6">
    <location>
        <begin position="140"/>
        <end position="187"/>
    </location>
</feature>
<feature type="domain" description="EAL" evidence="7">
    <location>
        <begin position="443"/>
        <end position="700"/>
    </location>
</feature>
<dbReference type="Pfam" id="PF13426">
    <property type="entry name" value="PAS_9"/>
    <property type="match status" value="2"/>
</dbReference>
<dbReference type="PROSITE" id="PS50883">
    <property type="entry name" value="EAL"/>
    <property type="match status" value="1"/>
</dbReference>
<dbReference type="PANTHER" id="PTHR44757">
    <property type="entry name" value="DIGUANYLATE CYCLASE DGCP"/>
    <property type="match status" value="1"/>
</dbReference>
<dbReference type="InterPro" id="IPR001633">
    <property type="entry name" value="EAL_dom"/>
</dbReference>
<keyword evidence="9" id="KW-0808">Transferase</keyword>
<dbReference type="InterPro" id="IPR052155">
    <property type="entry name" value="Biofilm_reg_signaling"/>
</dbReference>
<dbReference type="FunFam" id="3.20.20.450:FF:000001">
    <property type="entry name" value="Cyclic di-GMP phosphodiesterase yahA"/>
    <property type="match status" value="1"/>
</dbReference>
<evidence type="ECO:0000256" key="3">
    <source>
        <dbReference type="ARBA" id="ARBA00012282"/>
    </source>
</evidence>
<protein>
    <recommendedName>
        <fullName evidence="3">cyclic-guanylate-specific phosphodiesterase</fullName>
        <ecNumber evidence="3">3.1.4.52</ecNumber>
    </recommendedName>
</protein>
<organism evidence="9 10">
    <name type="scientific">Pseudomonas jilinensis</name>
    <dbReference type="NCBI Taxonomy" id="2078689"/>
    <lineage>
        <taxon>Bacteria</taxon>
        <taxon>Pseudomonadati</taxon>
        <taxon>Pseudomonadota</taxon>
        <taxon>Gammaproteobacteria</taxon>
        <taxon>Pseudomonadales</taxon>
        <taxon>Pseudomonadaceae</taxon>
        <taxon>Pseudomonas</taxon>
    </lineage>
</organism>
<dbReference type="SUPFAM" id="SSF55785">
    <property type="entry name" value="PYP-like sensor domain (PAS domain)"/>
    <property type="match status" value="2"/>
</dbReference>
<comment type="caution">
    <text evidence="9">The sequence shown here is derived from an EMBL/GenBank/DDBJ whole genome shotgun (WGS) entry which is preliminary data.</text>
</comment>
<dbReference type="CDD" id="cd01949">
    <property type="entry name" value="GGDEF"/>
    <property type="match status" value="1"/>
</dbReference>
<evidence type="ECO:0000256" key="2">
    <source>
        <dbReference type="ARBA" id="ARBA00004533"/>
    </source>
</evidence>
<evidence type="ECO:0000256" key="1">
    <source>
        <dbReference type="ARBA" id="ARBA00001946"/>
    </source>
</evidence>
<dbReference type="NCBIfam" id="TIGR00254">
    <property type="entry name" value="GGDEF"/>
    <property type="match status" value="1"/>
</dbReference>
<dbReference type="GO" id="GO:0071111">
    <property type="term" value="F:cyclic-guanylate-specific phosphodiesterase activity"/>
    <property type="evidence" value="ECO:0007669"/>
    <property type="project" value="UniProtKB-EC"/>
</dbReference>
<dbReference type="Pfam" id="PF00990">
    <property type="entry name" value="GGDEF"/>
    <property type="match status" value="1"/>
</dbReference>
<dbReference type="SMART" id="SM00267">
    <property type="entry name" value="GGDEF"/>
    <property type="match status" value="1"/>
</dbReference>
<dbReference type="InterPro" id="IPR001610">
    <property type="entry name" value="PAC"/>
</dbReference>
<name>A0A396S2Z8_9PSED</name>
<evidence type="ECO:0000313" key="10">
    <source>
        <dbReference type="Proteomes" id="UP000265745"/>
    </source>
</evidence>
<keyword evidence="4" id="KW-0973">c-di-GMP</keyword>
<dbReference type="EMBL" id="QJSA01000008">
    <property type="protein sequence ID" value="RHW21063.1"/>
    <property type="molecule type" value="Genomic_DNA"/>
</dbReference>
<dbReference type="GO" id="GO:0071732">
    <property type="term" value="P:cellular response to nitric oxide"/>
    <property type="evidence" value="ECO:0007669"/>
    <property type="project" value="UniProtKB-ARBA"/>
</dbReference>
<dbReference type="GO" id="GO:0005886">
    <property type="term" value="C:plasma membrane"/>
    <property type="evidence" value="ECO:0007669"/>
    <property type="project" value="UniProtKB-SubCell"/>
</dbReference>
<dbReference type="InterPro" id="IPR029787">
    <property type="entry name" value="Nucleotide_cyclase"/>
</dbReference>
<dbReference type="InterPro" id="IPR000014">
    <property type="entry name" value="PAS"/>
</dbReference>
<evidence type="ECO:0000259" key="6">
    <source>
        <dbReference type="PROSITE" id="PS50112"/>
    </source>
</evidence>
<accession>A0A396S2Z8</accession>
<comment type="subcellular location">
    <subcellularLocation>
        <location evidence="2">Cell inner membrane</location>
    </subcellularLocation>
</comment>
<keyword evidence="9" id="KW-0418">Kinase</keyword>
<dbReference type="InterPro" id="IPR043128">
    <property type="entry name" value="Rev_trsase/Diguanyl_cyclase"/>
</dbReference>